<name>A0A0S4FM39_METFO</name>
<dbReference type="Proteomes" id="UP000062768">
    <property type="component" value="Chromosome I"/>
</dbReference>
<dbReference type="PATRIC" id="fig|2162.10.peg.469"/>
<accession>A0A0S4FM39</accession>
<keyword evidence="2" id="KW-1185">Reference proteome</keyword>
<gene>
    <name evidence="1" type="ORF">MB9_0454</name>
</gene>
<dbReference type="AlphaFoldDB" id="A0A0S4FM39"/>
<organism evidence="1 2">
    <name type="scientific">Methanobacterium formicicum</name>
    <dbReference type="NCBI Taxonomy" id="2162"/>
    <lineage>
        <taxon>Archaea</taxon>
        <taxon>Methanobacteriati</taxon>
        <taxon>Methanobacteriota</taxon>
        <taxon>Methanomada group</taxon>
        <taxon>Methanobacteria</taxon>
        <taxon>Methanobacteriales</taxon>
        <taxon>Methanobacteriaceae</taxon>
        <taxon>Methanobacterium</taxon>
    </lineage>
</organism>
<proteinExistence type="predicted"/>
<dbReference type="EMBL" id="LN734822">
    <property type="protein sequence ID" value="CEL24101.1"/>
    <property type="molecule type" value="Genomic_DNA"/>
</dbReference>
<reference evidence="1" key="1">
    <citation type="submission" date="2014-09" db="EMBL/GenBank/DDBJ databases">
        <authorList>
            <person name="Wibberg D."/>
        </authorList>
    </citation>
    <scope>NUCLEOTIDE SEQUENCE [LARGE SCALE GENOMIC DNA]</scope>
    <source>
        <strain evidence="1">Mb9</strain>
    </source>
</reference>
<evidence type="ECO:0000313" key="2">
    <source>
        <dbReference type="Proteomes" id="UP000062768"/>
    </source>
</evidence>
<protein>
    <submittedName>
        <fullName evidence="1">Uncharacterized protein</fullName>
    </submittedName>
</protein>
<evidence type="ECO:0000313" key="1">
    <source>
        <dbReference type="EMBL" id="CEL24101.1"/>
    </source>
</evidence>
<sequence length="29" mass="3337">MASEIGLKSDYFRIETKKKQPHTMNVVKG</sequence>